<feature type="transmembrane region" description="Helical" evidence="1">
    <location>
        <begin position="75"/>
        <end position="96"/>
    </location>
</feature>
<feature type="transmembrane region" description="Helical" evidence="1">
    <location>
        <begin position="357"/>
        <end position="377"/>
    </location>
</feature>
<keyword evidence="1" id="KW-0472">Membrane</keyword>
<evidence type="ECO:0008006" key="4">
    <source>
        <dbReference type="Google" id="ProtNLM"/>
    </source>
</evidence>
<sequence>MAHHDMESARPEVDAALPAPAVDSPGAALGRAYALNWIAGVPALCFLVLVLMPPLNHDVAAVLDFAMRWLDGGRLYGDLIDINPPLIFILSLLPAAIAKYTPLEPHQALLLCLLAHAALLWRLSVALRQDRAEGPVEAALLAAAIPLLMVLPGSDFGQRETLMAISAIPYALLAARRIEGPPVPPRLAITAAVAAALAFALKPHFLAVPMLVEGFVLWRRGLGRALADPVPAVMGAVWGAYALSIPLLFPAYLREIVPIALEFYGEIHGAGPLSVLVTELMGAALPLLLLAAAIGLRGGSGSAAQALSLAAIGAFLSAWVQHKGWTYHVLPVTILSLAALAAAAARQADRWLPPRRARAAAPVLAVIGAFVIGAYAVRGGETPWRQIWFAQEQAGRLTEWLRREVRGGSILVLSPEILPVYPSVIYAKSRPTLRTMSTWLLQGAYRTCPAGQSPYRQPAEMGTVEASVFRTVAEDFARRPPRAVLVSRFAHMRGCPDRFDLLEYFSRDPLFARTFQLFRPVGEMDGYRLYVRRG</sequence>
<comment type="caution">
    <text evidence="2">The sequence shown here is derived from an EMBL/GenBank/DDBJ whole genome shotgun (WGS) entry which is preliminary data.</text>
</comment>
<evidence type="ECO:0000313" key="2">
    <source>
        <dbReference type="EMBL" id="MBB5690383.1"/>
    </source>
</evidence>
<gene>
    <name evidence="2" type="ORF">FHS88_002516</name>
</gene>
<keyword evidence="1" id="KW-0812">Transmembrane</keyword>
<organism evidence="2 3">
    <name type="scientific">Neoroseomonas alkaliterrae</name>
    <dbReference type="NCBI Taxonomy" id="1452450"/>
    <lineage>
        <taxon>Bacteria</taxon>
        <taxon>Pseudomonadati</taxon>
        <taxon>Pseudomonadota</taxon>
        <taxon>Alphaproteobacteria</taxon>
        <taxon>Acetobacterales</taxon>
        <taxon>Acetobacteraceae</taxon>
        <taxon>Neoroseomonas</taxon>
    </lineage>
</organism>
<dbReference type="Proteomes" id="UP000562254">
    <property type="component" value="Unassembled WGS sequence"/>
</dbReference>
<evidence type="ECO:0000256" key="1">
    <source>
        <dbReference type="SAM" id="Phobius"/>
    </source>
</evidence>
<dbReference type="EMBL" id="JACIJE010000006">
    <property type="protein sequence ID" value="MBB5690383.1"/>
    <property type="molecule type" value="Genomic_DNA"/>
</dbReference>
<accession>A0A840Y8M0</accession>
<reference evidence="2 3" key="1">
    <citation type="submission" date="2020-08" db="EMBL/GenBank/DDBJ databases">
        <title>Genomic Encyclopedia of Type Strains, Phase IV (KMG-IV): sequencing the most valuable type-strain genomes for metagenomic binning, comparative biology and taxonomic classification.</title>
        <authorList>
            <person name="Goeker M."/>
        </authorList>
    </citation>
    <scope>NUCLEOTIDE SEQUENCE [LARGE SCALE GENOMIC DNA]</scope>
    <source>
        <strain evidence="2 3">DSM 25895</strain>
    </source>
</reference>
<name>A0A840Y8M0_9PROT</name>
<feature type="transmembrane region" description="Helical" evidence="1">
    <location>
        <begin position="303"/>
        <end position="320"/>
    </location>
</feature>
<dbReference type="RefSeq" id="WP_211842309.1">
    <property type="nucleotide sequence ID" value="NZ_JAAEDJ010000012.1"/>
</dbReference>
<dbReference type="AlphaFoldDB" id="A0A840Y8M0"/>
<proteinExistence type="predicted"/>
<feature type="transmembrane region" description="Helical" evidence="1">
    <location>
        <begin position="326"/>
        <end position="345"/>
    </location>
</feature>
<keyword evidence="1" id="KW-1133">Transmembrane helix</keyword>
<protein>
    <recommendedName>
        <fullName evidence="4">Glycosyltransferase RgtA/B/C/D-like domain-containing protein</fullName>
    </recommendedName>
</protein>
<keyword evidence="3" id="KW-1185">Reference proteome</keyword>
<feature type="transmembrane region" description="Helical" evidence="1">
    <location>
        <begin position="34"/>
        <end position="55"/>
    </location>
</feature>
<feature type="transmembrane region" description="Helical" evidence="1">
    <location>
        <begin position="230"/>
        <end position="253"/>
    </location>
</feature>
<evidence type="ECO:0000313" key="3">
    <source>
        <dbReference type="Proteomes" id="UP000562254"/>
    </source>
</evidence>
<feature type="transmembrane region" description="Helical" evidence="1">
    <location>
        <begin position="273"/>
        <end position="296"/>
    </location>
</feature>